<sequence length="650" mass="74122">MQFALQTGLTLRAGQRTLELTRELPDREYQFEDVITRRALVLSVAELIHRIYSKEYQVVLGGAPKGQFANRTVVSVLDLSALKEYERAEMERRLDYVSRLRRQGITKGQRKKIEEAIAKLANSRGEAVPSATTVMLWMRNYEISGNNALALVNKHRMRKRARRLTDSVEDVIWRMLKQHYLTPQKNSLRFTHDQLESELKRLVKSGQLEQDTAQVSFPTLARRVQDIDLYTRVAAREGVARARIVCRTAFPEGVAAYPYQRVEIDHTPLNWVVICDRTGLPLGRPVLTVMIDAYSGYILGFYLSFYGPGLTSVCGVVRNALRPKDPFLQGLNLENDWLSMGLGDEWVIDNGLEFHSFGFKTMAMALGVDLMYCRVRTPWLKPHVERFFSTLNTLTLMRGRITKTVANVARIDPYKDASITFSDLVRGLLMFVVDVHPHQPNWRKMATPYELFAEGIQRSPPATFPGSLEQLTLASGMAKQLTLRQGGIEFYGLPYGSYAFKDIVKKYGLKQKLLCKLDPDDISIMKVLDPDGRSWHDAVCRWPVYAKGLSFNQHQLIRKFAKADLNSPERHEALLASRQRLHEHWMEATNHRGRADALLAGRYADMSSHKVLSGQSSSLQLPLSESKQLIVPSEYRISEKEIPEFESLAF</sequence>
<evidence type="ECO:0000313" key="2">
    <source>
        <dbReference type="EMBL" id="MEX8195317.1"/>
    </source>
</evidence>
<evidence type="ECO:0000313" key="3">
    <source>
        <dbReference type="Proteomes" id="UP001561046"/>
    </source>
</evidence>
<dbReference type="InterPro" id="IPR036397">
    <property type="entry name" value="RNaseH_sf"/>
</dbReference>
<dbReference type="Proteomes" id="UP001561046">
    <property type="component" value="Unassembled WGS sequence"/>
</dbReference>
<name>A0ABV4A0A3_9BURK</name>
<protein>
    <submittedName>
        <fullName evidence="2">Transposase</fullName>
    </submittedName>
</protein>
<dbReference type="PROSITE" id="PS50994">
    <property type="entry name" value="INTEGRASE"/>
    <property type="match status" value="1"/>
</dbReference>
<dbReference type="InterPro" id="IPR001584">
    <property type="entry name" value="Integrase_cat-core"/>
</dbReference>
<gene>
    <name evidence="2" type="ORF">AB6724_21005</name>
</gene>
<keyword evidence="3" id="KW-1185">Reference proteome</keyword>
<feature type="domain" description="Integrase catalytic" evidence="1">
    <location>
        <begin position="254"/>
        <end position="456"/>
    </location>
</feature>
<dbReference type="EMBL" id="JBFYGN010000041">
    <property type="protein sequence ID" value="MEX8195317.1"/>
    <property type="molecule type" value="Genomic_DNA"/>
</dbReference>
<reference evidence="2 3" key="1">
    <citation type="journal article" date="2013" name="Int. J. Syst. Evol. Microbiol.">
        <title>Comamonas guangdongensis sp. nov., isolated from subterranean forest sediment, and emended description of the genus Comamonas.</title>
        <authorList>
            <person name="Zhang J."/>
            <person name="Wang Y."/>
            <person name="Zhou S."/>
            <person name="Wu C."/>
            <person name="He J."/>
            <person name="Li F."/>
        </authorList>
    </citation>
    <scope>NUCLEOTIDE SEQUENCE [LARGE SCALE GENOMIC DNA]</scope>
    <source>
        <strain evidence="2 3">CCTCC AB2011133</strain>
    </source>
</reference>
<comment type="caution">
    <text evidence="2">The sequence shown here is derived from an EMBL/GenBank/DDBJ whole genome shotgun (WGS) entry which is preliminary data.</text>
</comment>
<accession>A0ABV4A0A3</accession>
<dbReference type="SUPFAM" id="SSF53098">
    <property type="entry name" value="Ribonuclease H-like"/>
    <property type="match status" value="1"/>
</dbReference>
<evidence type="ECO:0000259" key="1">
    <source>
        <dbReference type="PROSITE" id="PS50994"/>
    </source>
</evidence>
<organism evidence="2 3">
    <name type="scientific">Comamonas guangdongensis</name>
    <dbReference type="NCBI Taxonomy" id="510515"/>
    <lineage>
        <taxon>Bacteria</taxon>
        <taxon>Pseudomonadati</taxon>
        <taxon>Pseudomonadota</taxon>
        <taxon>Betaproteobacteria</taxon>
        <taxon>Burkholderiales</taxon>
        <taxon>Comamonadaceae</taxon>
        <taxon>Comamonas</taxon>
    </lineage>
</organism>
<dbReference type="Gene3D" id="3.30.420.10">
    <property type="entry name" value="Ribonuclease H-like superfamily/Ribonuclease H"/>
    <property type="match status" value="1"/>
</dbReference>
<dbReference type="InterPro" id="IPR012337">
    <property type="entry name" value="RNaseH-like_sf"/>
</dbReference>
<proteinExistence type="predicted"/>
<dbReference type="RefSeq" id="WP_369340492.1">
    <property type="nucleotide sequence ID" value="NZ_JBFYGN010000041.1"/>
</dbReference>